<evidence type="ECO:0000313" key="2">
    <source>
        <dbReference type="Proteomes" id="UP000249204"/>
    </source>
</evidence>
<dbReference type="EMBL" id="QKWW01000006">
    <property type="protein sequence ID" value="PZT57454.1"/>
    <property type="molecule type" value="Genomic_DNA"/>
</dbReference>
<dbReference type="Proteomes" id="UP000249204">
    <property type="component" value="Unassembled WGS sequence"/>
</dbReference>
<accession>A0A2W6NNN8</accession>
<name>A0A2W6NNN8_9BACL</name>
<dbReference type="RefSeq" id="WP_111268605.1">
    <property type="nucleotide sequence ID" value="NZ_QKWW01000006.1"/>
</dbReference>
<sequence length="131" mass="14947">MNIQTVTEKLNINSKAIGLIAEMEAILTTPELIDEYIVRVQSNLNTISNATNKVLHEMRLEILDQNNISLEEFYNSYSVDPAKALTTYFKESIVMEQIKRLKLLGVDILDVINIAKNNNGMRFDRAVMMLI</sequence>
<organism evidence="1 2">
    <name type="scientific">Paenibacillus silvae</name>
    <dbReference type="NCBI Taxonomy" id="1325358"/>
    <lineage>
        <taxon>Bacteria</taxon>
        <taxon>Bacillati</taxon>
        <taxon>Bacillota</taxon>
        <taxon>Bacilli</taxon>
        <taxon>Bacillales</taxon>
        <taxon>Paenibacillaceae</taxon>
        <taxon>Paenibacillus</taxon>
    </lineage>
</organism>
<gene>
    <name evidence="1" type="ORF">DN757_02015</name>
</gene>
<evidence type="ECO:0000313" key="1">
    <source>
        <dbReference type="EMBL" id="PZT57454.1"/>
    </source>
</evidence>
<proteinExistence type="predicted"/>
<reference evidence="1 2" key="1">
    <citation type="submission" date="2018-06" db="EMBL/GenBank/DDBJ databases">
        <title>Isolation of heavy metals resistant Paenibacillus silvae NC2 from Gold-Copper mine in ZiJin, China.</title>
        <authorList>
            <person name="Xu J."/>
            <person name="Mazhar H.S."/>
            <person name="Rensing C."/>
        </authorList>
    </citation>
    <scope>NUCLEOTIDE SEQUENCE [LARGE SCALE GENOMIC DNA]</scope>
    <source>
        <strain evidence="1 2">NC2</strain>
    </source>
</reference>
<protein>
    <submittedName>
        <fullName evidence="1">Uncharacterized protein</fullName>
    </submittedName>
</protein>
<comment type="caution">
    <text evidence="1">The sequence shown here is derived from an EMBL/GenBank/DDBJ whole genome shotgun (WGS) entry which is preliminary data.</text>
</comment>
<dbReference type="AlphaFoldDB" id="A0A2W6NNN8"/>